<protein>
    <submittedName>
        <fullName evidence="1">Regulatory protein YcgZ</fullName>
    </submittedName>
</protein>
<accession>A0ABU5LJJ3</accession>
<dbReference type="NCBIfam" id="NF040640">
    <property type="entry name" value="YcgZ_fam"/>
    <property type="match status" value="1"/>
</dbReference>
<dbReference type="Gene3D" id="1.20.5.5260">
    <property type="match status" value="1"/>
</dbReference>
<comment type="caution">
    <text evidence="1">The sequence shown here is derived from an EMBL/GenBank/DDBJ whole genome shotgun (WGS) entry which is preliminary data.</text>
</comment>
<organism evidence="1 2">
    <name type="scientific">Pantoea eucrina</name>
    <dbReference type="NCBI Taxonomy" id="472693"/>
    <lineage>
        <taxon>Bacteria</taxon>
        <taxon>Pseudomonadati</taxon>
        <taxon>Pseudomonadota</taxon>
        <taxon>Gammaproteobacteria</taxon>
        <taxon>Enterobacterales</taxon>
        <taxon>Erwiniaceae</taxon>
        <taxon>Pantoea</taxon>
    </lineage>
</organism>
<proteinExistence type="predicted"/>
<reference evidence="2" key="1">
    <citation type="submission" date="2023-07" db="EMBL/GenBank/DDBJ databases">
        <title>Structural and functional analysis of rice phyllospheric bacteria for their antimicrobial properties and defense elicitation against blast disease.</title>
        <authorList>
            <person name="Sahu K.P."/>
            <person name="Asharani P."/>
            <person name="Kumar M."/>
            <person name="Reddy B."/>
            <person name="Kumar A."/>
        </authorList>
    </citation>
    <scope>NUCLEOTIDE SEQUENCE [LARGE SCALE GENOMIC DNA]</scope>
    <source>
        <strain evidence="2">OsEp_Plm_30P10</strain>
    </source>
</reference>
<gene>
    <name evidence="1" type="primary">ycgZ</name>
    <name evidence="1" type="ORF">N4G40_17695</name>
</gene>
<sequence>MRQDGSSPEKSSGLVGYFSRVSHPSQIAMLGRITVEILRQDRRLTRTAVCLKLIGRLDASDSHEEQHHLRELLAMLFSR</sequence>
<dbReference type="Proteomes" id="UP001288620">
    <property type="component" value="Unassembled WGS sequence"/>
</dbReference>
<keyword evidence="2" id="KW-1185">Reference proteome</keyword>
<evidence type="ECO:0000313" key="2">
    <source>
        <dbReference type="Proteomes" id="UP001288620"/>
    </source>
</evidence>
<dbReference type="EMBL" id="JAOBTT010000002">
    <property type="protein sequence ID" value="MDZ7280088.1"/>
    <property type="molecule type" value="Genomic_DNA"/>
</dbReference>
<name>A0ABU5LJJ3_9GAMM</name>
<evidence type="ECO:0000313" key="1">
    <source>
        <dbReference type="EMBL" id="MDZ7280088.1"/>
    </source>
</evidence>
<dbReference type="RefSeq" id="WP_322543981.1">
    <property type="nucleotide sequence ID" value="NZ_JAOBTT010000002.1"/>
</dbReference>